<dbReference type="KEGG" id="mets:DK389_30060"/>
<reference evidence="4" key="1">
    <citation type="submission" date="2018-05" db="EMBL/GenBank/DDBJ databases">
        <title>Complete Genome Sequence of Methylobacterium sp. 17SD2-17.</title>
        <authorList>
            <person name="Srinivasan S."/>
        </authorList>
    </citation>
    <scope>NUCLEOTIDE SEQUENCE [LARGE SCALE GENOMIC DNA]</scope>
    <source>
        <strain evidence="4">17SD2-17</strain>
    </source>
</reference>
<evidence type="ECO:0008006" key="5">
    <source>
        <dbReference type="Google" id="ProtNLM"/>
    </source>
</evidence>
<dbReference type="EMBL" id="CP029550">
    <property type="protein sequence ID" value="AWN43975.1"/>
    <property type="molecule type" value="Genomic_DNA"/>
</dbReference>
<feature type="transmembrane region" description="Helical" evidence="2">
    <location>
        <begin position="21"/>
        <end position="41"/>
    </location>
</feature>
<feature type="transmembrane region" description="Helical" evidence="2">
    <location>
        <begin position="47"/>
        <end position="66"/>
    </location>
</feature>
<feature type="compositionally biased region" description="Basic and acidic residues" evidence="1">
    <location>
        <begin position="130"/>
        <end position="143"/>
    </location>
</feature>
<dbReference type="GO" id="GO:0055085">
    <property type="term" value="P:transmembrane transport"/>
    <property type="evidence" value="ECO:0007669"/>
    <property type="project" value="InterPro"/>
</dbReference>
<sequence length="153" mass="16684">MSPGKQFTEFASNVARGAGKPVTFALSIGVILIWAVTGPLFHYSDTWQLTINTGTTIVTFLMVFLIQNTQNRDGAAIQAKLDELIRVSAAQNRYIGIESLTEEELDELRRRCASRATAEPCETIDAAEAAEQRADAKARDAARRAGGMPHYPA</sequence>
<dbReference type="RefSeq" id="WP_109895286.1">
    <property type="nucleotide sequence ID" value="NZ_CP029550.1"/>
</dbReference>
<dbReference type="Proteomes" id="UP000245926">
    <property type="component" value="Chromosome"/>
</dbReference>
<keyword evidence="2" id="KW-0472">Membrane</keyword>
<accession>A0A2U8WCT4</accession>
<feature type="region of interest" description="Disordered" evidence="1">
    <location>
        <begin position="123"/>
        <end position="153"/>
    </location>
</feature>
<evidence type="ECO:0000313" key="3">
    <source>
        <dbReference type="EMBL" id="AWN43975.1"/>
    </source>
</evidence>
<name>A0A2U8WCT4_9HYPH</name>
<protein>
    <recommendedName>
        <fullName evidence="5">Low affinity iron permease family protein</fullName>
    </recommendedName>
</protein>
<keyword evidence="2" id="KW-0812">Transmembrane</keyword>
<dbReference type="AlphaFoldDB" id="A0A2U8WCT4"/>
<gene>
    <name evidence="3" type="ORF">DK389_30060</name>
</gene>
<organism evidence="3 4">
    <name type="scientific">Methylobacterium durans</name>
    <dbReference type="NCBI Taxonomy" id="2202825"/>
    <lineage>
        <taxon>Bacteria</taxon>
        <taxon>Pseudomonadati</taxon>
        <taxon>Pseudomonadota</taxon>
        <taxon>Alphaproteobacteria</taxon>
        <taxon>Hyphomicrobiales</taxon>
        <taxon>Methylobacteriaceae</taxon>
        <taxon>Methylobacterium</taxon>
    </lineage>
</organism>
<dbReference type="OrthoDB" id="119761at2"/>
<proteinExistence type="predicted"/>
<evidence type="ECO:0000256" key="2">
    <source>
        <dbReference type="SAM" id="Phobius"/>
    </source>
</evidence>
<keyword evidence="2" id="KW-1133">Transmembrane helix</keyword>
<dbReference type="InterPro" id="IPR007251">
    <property type="entry name" value="Iron_permease_Fet4"/>
</dbReference>
<evidence type="ECO:0000256" key="1">
    <source>
        <dbReference type="SAM" id="MobiDB-lite"/>
    </source>
</evidence>
<keyword evidence="4" id="KW-1185">Reference proteome</keyword>
<evidence type="ECO:0000313" key="4">
    <source>
        <dbReference type="Proteomes" id="UP000245926"/>
    </source>
</evidence>
<dbReference type="Pfam" id="PF04120">
    <property type="entry name" value="Iron_permease"/>
    <property type="match status" value="1"/>
</dbReference>